<evidence type="ECO:0000313" key="4">
    <source>
        <dbReference type="EMBL" id="EMM7459572.1"/>
    </source>
</evidence>
<dbReference type="EMBL" id="ABBJDF010000010">
    <property type="protein sequence ID" value="EHT9939023.1"/>
    <property type="molecule type" value="Genomic_DNA"/>
</dbReference>
<evidence type="ECO:0000313" key="1">
    <source>
        <dbReference type="EMBL" id="AVR65220.1"/>
    </source>
</evidence>
<accession>A0A2R4AKL1</accession>
<geneLocation type="plasmid" evidence="1">
    <name>pTEM-2262</name>
</geneLocation>
<reference evidence="7" key="3">
    <citation type="submission" date="2020-06" db="EMBL/GenBank/DDBJ databases">
        <title>REHAB project genomes.</title>
        <authorList>
            <person name="Shaw L.P."/>
        </authorList>
    </citation>
    <scope>NUCLEOTIDE SEQUENCE [LARGE SCALE GENOMIC DNA]</scope>
    <source>
        <strain evidence="7">RHBSTW-00398</strain>
        <plasmid evidence="7">prhbstw-00398_2</plasmid>
    </source>
</reference>
<dbReference type="EMBL" id="ABOSXX010000031">
    <property type="protein sequence ID" value="ELV3681882.1"/>
    <property type="molecule type" value="Genomic_DNA"/>
</dbReference>
<dbReference type="EMBL" id="ABLGCN030000013">
    <property type="protein sequence ID" value="EMM7459572.1"/>
    <property type="molecule type" value="Genomic_DNA"/>
</dbReference>
<dbReference type="EMBL" id="MG387191">
    <property type="protein sequence ID" value="AVR65220.1"/>
    <property type="molecule type" value="Genomic_DNA"/>
</dbReference>
<geneLocation type="plasmid" evidence="6">
    <name>pRHBSTW-00398_2</name>
</geneLocation>
<evidence type="ECO:0000313" key="2">
    <source>
        <dbReference type="EMBL" id="EHT9939023.1"/>
    </source>
</evidence>
<reference evidence="5" key="5">
    <citation type="submission" date="2021-07" db="EMBL/GenBank/DDBJ databases">
        <authorList>
            <consortium name="NCBI Pathogen Detection Project"/>
        </authorList>
    </citation>
    <scope>NUCLEOTIDE SEQUENCE</scope>
    <source>
        <strain evidence="5">91871</strain>
    </source>
</reference>
<evidence type="ECO:0000313" key="3">
    <source>
        <dbReference type="EMBL" id="ELV3681882.1"/>
    </source>
</evidence>
<dbReference type="Proteomes" id="UP001169574">
    <property type="component" value="Unassembled WGS sequence"/>
</dbReference>
<dbReference type="AlphaFoldDB" id="A0A2R4AKL1"/>
<evidence type="ECO:0000313" key="5">
    <source>
        <dbReference type="EMBL" id="HBH7044450.1"/>
    </source>
</evidence>
<dbReference type="EMBL" id="DAESCB010000023">
    <property type="protein sequence ID" value="HBH7044450.1"/>
    <property type="molecule type" value="Genomic_DNA"/>
</dbReference>
<sequence length="138" mass="15176">MSNVKPYSWVVRFDVAPQWVADGFIMTDTTALEMLSDVINYANDHELAALVISAPDAERISEEQGYLASNNAELMRQVLIGSPQAYAKASVANTLLKAITALEQTQDNKQVVKELHSSLALLTGNKPISDIIWFPTPE</sequence>
<reference evidence="1" key="2">
    <citation type="submission" date="2018-10" db="EMBL/GenBank/DDBJ databases">
        <title>Complete Sequence of plasmid pTEM-2262.</title>
        <authorList>
            <person name="Li M."/>
            <person name="Li F."/>
            <person name="Pei G."/>
            <person name="Tong Y."/>
        </authorList>
    </citation>
    <scope>NUCLEOTIDE SEQUENCE</scope>
    <source>
        <strain evidence="1">2262</strain>
        <plasmid evidence="1">pTEM-2262</plasmid>
    </source>
</reference>
<keyword evidence="1" id="KW-0614">Plasmid</keyword>
<organism evidence="1">
    <name type="scientific">Citrobacter freundii</name>
    <dbReference type="NCBI Taxonomy" id="546"/>
    <lineage>
        <taxon>Bacteria</taxon>
        <taxon>Pseudomonadati</taxon>
        <taxon>Pseudomonadota</taxon>
        <taxon>Gammaproteobacteria</taxon>
        <taxon>Enterobacterales</taxon>
        <taxon>Enterobacteriaceae</taxon>
        <taxon>Citrobacter</taxon>
        <taxon>Citrobacter freundii complex</taxon>
    </lineage>
</organism>
<dbReference type="Proteomes" id="UP001279522">
    <property type="component" value="Unassembled WGS sequence"/>
</dbReference>
<reference evidence="4" key="6">
    <citation type="submission" date="2024-02" db="EMBL/GenBank/DDBJ databases">
        <authorList>
            <consortium name="Clinical and Environmental Microbiology Branch: Whole genome sequencing antimicrobial resistance pathogens in the healthcare setting"/>
        </authorList>
    </citation>
    <scope>NUCLEOTIDE SEQUENCE</scope>
    <source>
        <strain evidence="2">2021DK-00049</strain>
        <strain evidence="3">2023GN-00287</strain>
        <strain evidence="4">Whole organism</strain>
    </source>
</reference>
<gene>
    <name evidence="6" type="ORF">HV183_25430</name>
    <name evidence="5" type="ORF">KV121_004587</name>
    <name evidence="2" type="ORF">KY227_002092</name>
    <name evidence="4" type="ORF">P7U51_004140</name>
    <name evidence="3" type="ORF">SGX49_004372</name>
</gene>
<evidence type="ECO:0000313" key="7">
    <source>
        <dbReference type="Proteomes" id="UP000510650"/>
    </source>
</evidence>
<evidence type="ECO:0000313" key="6">
    <source>
        <dbReference type="EMBL" id="QLO16722.1"/>
    </source>
</evidence>
<dbReference type="Proteomes" id="UP000885148">
    <property type="component" value="Unassembled WGS sequence"/>
</dbReference>
<reference evidence="6" key="4">
    <citation type="journal article" date="2021" name="Microb. Genom.">
        <title>A genomic epidemiological study shows that prevalence of antimicrobial resistance in Enterobacterales is associated with the livestock host, as well as antimicrobial usage.</title>
        <authorList>
            <person name="AbuOun M."/>
            <person name="Jones H."/>
            <person name="Stubberfield E."/>
            <person name="Gilson D."/>
            <person name="Shaw L.P."/>
            <person name="Hubbard A.T.M."/>
            <person name="Chau K.K."/>
            <person name="Sebra R."/>
            <person name="Peto T.E.A."/>
            <person name="Crook D.W."/>
            <person name="Read D.S."/>
            <person name="Gweon H.S."/>
            <person name="Walker A.S."/>
            <person name="Stoesser N."/>
            <person name="Smith R.P."/>
            <person name="Anjum M.F."/>
            <person name="On Behalf Of The Rehab Consortium."/>
        </authorList>
    </citation>
    <scope>NUCLEOTIDE SEQUENCE</scope>
    <source>
        <strain evidence="6">RHBSTW-00398</strain>
    </source>
</reference>
<geneLocation type="plasmid" evidence="7">
    <name>prhbstw-00398_2</name>
</geneLocation>
<protein>
    <submittedName>
        <fullName evidence="1">Uncharacterized protein</fullName>
    </submittedName>
</protein>
<name>A0A2R4AKL1_CITFR</name>
<dbReference type="RefSeq" id="WP_016241566.1">
    <property type="nucleotide sequence ID" value="NZ_AP026941.1"/>
</dbReference>
<proteinExistence type="predicted"/>
<reference evidence="5" key="1">
    <citation type="journal article" date="2018" name="Genome Biol.">
        <title>SKESA: strategic k-mer extension for scrupulous assemblies.</title>
        <authorList>
            <person name="Souvorov A."/>
            <person name="Agarwala R."/>
            <person name="Lipman D.J."/>
        </authorList>
    </citation>
    <scope>NUCLEOTIDE SEQUENCE</scope>
    <source>
        <strain evidence="5">91871</strain>
    </source>
</reference>
<dbReference type="Proteomes" id="UP000510650">
    <property type="component" value="Plasmid pRHBSTW-00398_2"/>
</dbReference>
<dbReference type="EMBL" id="CP055539">
    <property type="protein sequence ID" value="QLO16722.1"/>
    <property type="molecule type" value="Genomic_DNA"/>
</dbReference>